<dbReference type="AlphaFoldDB" id="A0A8B8PI83"/>
<reference evidence="2" key="1">
    <citation type="submission" date="2025-05" db="UniProtKB">
        <authorList>
            <consortium name="RefSeq"/>
        </authorList>
    </citation>
    <scope>NUCLEOTIDE SEQUENCE [LARGE SCALE GENOMIC DNA]</scope>
</reference>
<evidence type="ECO:0000313" key="2">
    <source>
        <dbReference type="Proteomes" id="UP000827889"/>
    </source>
</evidence>
<dbReference type="GeneID" id="115743268"/>
<name>A0A8B8PI83_9MYRT</name>
<sequence length="186" mass="20822">MKSFSSLGRTNPPLMPPCKLLFATPYFFSLNRTKRELKLPPQFLPSSPTFPGKTKKEVKNYKLISSSSSSSSLVQLSLSLSLSLACTNMPASTDDGAGKISIRVRGQDDRVLFFKINPRVRLSKMFNIFCERRQLDVHTVQFLYEGNRITGRYTPYGLGMEDGAEICAFVHQSGGGRQQQDCRIPC</sequence>
<dbReference type="PANTHER" id="PTHR10562">
    <property type="entry name" value="SMALL UBIQUITIN-RELATED MODIFIER"/>
    <property type="match status" value="1"/>
</dbReference>
<protein>
    <submittedName>
        <fullName evidence="3">Uncharacterized protein LOC115743268</fullName>
    </submittedName>
</protein>
<keyword evidence="2" id="KW-1185">Reference proteome</keyword>
<dbReference type="InterPro" id="IPR000626">
    <property type="entry name" value="Ubiquitin-like_dom"/>
</dbReference>
<dbReference type="InterPro" id="IPR022617">
    <property type="entry name" value="Rad60/SUMO-like_dom"/>
</dbReference>
<dbReference type="PROSITE" id="PS50053">
    <property type="entry name" value="UBIQUITIN_2"/>
    <property type="match status" value="1"/>
</dbReference>
<dbReference type="Gene3D" id="3.10.20.90">
    <property type="entry name" value="Phosphatidylinositol 3-kinase Catalytic Subunit, Chain A, domain 1"/>
    <property type="match status" value="1"/>
</dbReference>
<gene>
    <name evidence="3" type="primary">LOC115743268</name>
</gene>
<evidence type="ECO:0000259" key="1">
    <source>
        <dbReference type="PROSITE" id="PS50053"/>
    </source>
</evidence>
<evidence type="ECO:0000313" key="3">
    <source>
        <dbReference type="RefSeq" id="XP_030533853.2"/>
    </source>
</evidence>
<dbReference type="Proteomes" id="UP000827889">
    <property type="component" value="Chromosome 1"/>
</dbReference>
<proteinExistence type="predicted"/>
<reference evidence="3" key="2">
    <citation type="submission" date="2025-08" db="UniProtKB">
        <authorList>
            <consortium name="RefSeq"/>
        </authorList>
    </citation>
    <scope>IDENTIFICATION</scope>
    <source>
        <tissue evidence="3">Leaf</tissue>
    </source>
</reference>
<dbReference type="SUPFAM" id="SSF54236">
    <property type="entry name" value="Ubiquitin-like"/>
    <property type="match status" value="1"/>
</dbReference>
<organism evidence="2 3">
    <name type="scientific">Rhodamnia argentea</name>
    <dbReference type="NCBI Taxonomy" id="178133"/>
    <lineage>
        <taxon>Eukaryota</taxon>
        <taxon>Viridiplantae</taxon>
        <taxon>Streptophyta</taxon>
        <taxon>Embryophyta</taxon>
        <taxon>Tracheophyta</taxon>
        <taxon>Spermatophyta</taxon>
        <taxon>Magnoliopsida</taxon>
        <taxon>eudicotyledons</taxon>
        <taxon>Gunneridae</taxon>
        <taxon>Pentapetalae</taxon>
        <taxon>rosids</taxon>
        <taxon>malvids</taxon>
        <taxon>Myrtales</taxon>
        <taxon>Myrtaceae</taxon>
        <taxon>Myrtoideae</taxon>
        <taxon>Myrteae</taxon>
        <taxon>Australasian group</taxon>
        <taxon>Rhodamnia</taxon>
    </lineage>
</organism>
<dbReference type="InterPro" id="IPR029071">
    <property type="entry name" value="Ubiquitin-like_domsf"/>
</dbReference>
<dbReference type="Pfam" id="PF11976">
    <property type="entry name" value="Rad60-SLD"/>
    <property type="match status" value="1"/>
</dbReference>
<dbReference type="RefSeq" id="XP_030533853.2">
    <property type="nucleotide sequence ID" value="XM_030677993.2"/>
</dbReference>
<dbReference type="KEGG" id="rarg:115743268"/>
<feature type="domain" description="Ubiquitin-like" evidence="1">
    <location>
        <begin position="100"/>
        <end position="175"/>
    </location>
</feature>
<accession>A0A8B8PI83</accession>